<evidence type="ECO:0000313" key="2">
    <source>
        <dbReference type="EMBL" id="KRL85113.1"/>
    </source>
</evidence>
<feature type="signal peptide" evidence="1">
    <location>
        <begin position="1"/>
        <end position="25"/>
    </location>
</feature>
<feature type="chain" id="PRO_5006411340" description="Lipoprotein" evidence="1">
    <location>
        <begin position="26"/>
        <end position="162"/>
    </location>
</feature>
<evidence type="ECO:0000256" key="1">
    <source>
        <dbReference type="SAM" id="SignalP"/>
    </source>
</evidence>
<sequence length="162" mass="17695">MKKGTLALIIIFLINILAGCTKANSAVTHNIATKSTSSQQISTSNKTKSQMGNSNSFSTVVKTANAQLTDLKPQLDDTFSDTWVEEGPNSTLIYNFQLSPQMSSEFDIQATHPLILQMLTPYLTQTLATFPDLHIEINYLRPDSSSLASFTVSSAELTTTKD</sequence>
<keyword evidence="3" id="KW-1185">Reference proteome</keyword>
<dbReference type="eggNOG" id="ENOG5030AQ6">
    <property type="taxonomic scope" value="Bacteria"/>
</dbReference>
<proteinExistence type="predicted"/>
<organism evidence="2 3">
    <name type="scientific">Ligilactobacillus apodemi DSM 16634 = JCM 16172</name>
    <dbReference type="NCBI Taxonomy" id="1423724"/>
    <lineage>
        <taxon>Bacteria</taxon>
        <taxon>Bacillati</taxon>
        <taxon>Bacillota</taxon>
        <taxon>Bacilli</taxon>
        <taxon>Lactobacillales</taxon>
        <taxon>Lactobacillaceae</taxon>
        <taxon>Ligilactobacillus</taxon>
    </lineage>
</organism>
<dbReference type="RefSeq" id="WP_025087537.1">
    <property type="nucleotide sequence ID" value="NZ_AZFT01000043.1"/>
</dbReference>
<comment type="caution">
    <text evidence="2">The sequence shown here is derived from an EMBL/GenBank/DDBJ whole genome shotgun (WGS) entry which is preliminary data.</text>
</comment>
<reference evidence="2 3" key="1">
    <citation type="journal article" date="2015" name="Genome Announc.">
        <title>Expanding the biotechnology potential of lactobacilli through comparative genomics of 213 strains and associated genera.</title>
        <authorList>
            <person name="Sun Z."/>
            <person name="Harris H.M."/>
            <person name="McCann A."/>
            <person name="Guo C."/>
            <person name="Argimon S."/>
            <person name="Zhang W."/>
            <person name="Yang X."/>
            <person name="Jeffery I.B."/>
            <person name="Cooney J.C."/>
            <person name="Kagawa T.F."/>
            <person name="Liu W."/>
            <person name="Song Y."/>
            <person name="Salvetti E."/>
            <person name="Wrobel A."/>
            <person name="Rasinkangas P."/>
            <person name="Parkhill J."/>
            <person name="Rea M.C."/>
            <person name="O'Sullivan O."/>
            <person name="Ritari J."/>
            <person name="Douillard F.P."/>
            <person name="Paul Ross R."/>
            <person name="Yang R."/>
            <person name="Briner A.E."/>
            <person name="Felis G.E."/>
            <person name="de Vos W.M."/>
            <person name="Barrangou R."/>
            <person name="Klaenhammer T.R."/>
            <person name="Caufield P.W."/>
            <person name="Cui Y."/>
            <person name="Zhang H."/>
            <person name="O'Toole P.W."/>
        </authorList>
    </citation>
    <scope>NUCLEOTIDE SEQUENCE [LARGE SCALE GENOMIC DNA]</scope>
    <source>
        <strain evidence="2 3">DSM 16634</strain>
    </source>
</reference>
<protein>
    <recommendedName>
        <fullName evidence="4">Lipoprotein</fullName>
    </recommendedName>
</protein>
<dbReference type="EMBL" id="AZFT01000043">
    <property type="protein sequence ID" value="KRL85113.1"/>
    <property type="molecule type" value="Genomic_DNA"/>
</dbReference>
<accession>A0A0R1TUU3</accession>
<dbReference type="PROSITE" id="PS51257">
    <property type="entry name" value="PROKAR_LIPOPROTEIN"/>
    <property type="match status" value="1"/>
</dbReference>
<dbReference type="PATRIC" id="fig|1423724.4.peg.164"/>
<keyword evidence="1" id="KW-0732">Signal</keyword>
<gene>
    <name evidence="2" type="ORF">FC32_GL000156</name>
</gene>
<name>A0A0R1TUU3_9LACO</name>
<evidence type="ECO:0000313" key="3">
    <source>
        <dbReference type="Proteomes" id="UP000051324"/>
    </source>
</evidence>
<dbReference type="AlphaFoldDB" id="A0A0R1TUU3"/>
<evidence type="ECO:0008006" key="4">
    <source>
        <dbReference type="Google" id="ProtNLM"/>
    </source>
</evidence>
<dbReference type="Proteomes" id="UP000051324">
    <property type="component" value="Unassembled WGS sequence"/>
</dbReference>